<keyword evidence="2" id="KW-1185">Reference proteome</keyword>
<gene>
    <name evidence="1" type="ORF">ONZ43_g1711</name>
</gene>
<reference evidence="1" key="1">
    <citation type="submission" date="2022-11" db="EMBL/GenBank/DDBJ databases">
        <title>Genome Sequence of Nemania bipapillata.</title>
        <authorList>
            <person name="Buettner E."/>
        </authorList>
    </citation>
    <scope>NUCLEOTIDE SEQUENCE</scope>
    <source>
        <strain evidence="1">CP14</strain>
    </source>
</reference>
<evidence type="ECO:0000313" key="2">
    <source>
        <dbReference type="Proteomes" id="UP001153334"/>
    </source>
</evidence>
<comment type="caution">
    <text evidence="1">The sequence shown here is derived from an EMBL/GenBank/DDBJ whole genome shotgun (WGS) entry which is preliminary data.</text>
</comment>
<name>A0ACC2J3A3_9PEZI</name>
<proteinExistence type="predicted"/>
<protein>
    <submittedName>
        <fullName evidence="1">Uncharacterized protein</fullName>
    </submittedName>
</protein>
<dbReference type="Proteomes" id="UP001153334">
    <property type="component" value="Unassembled WGS sequence"/>
</dbReference>
<dbReference type="EMBL" id="JAPESX010000311">
    <property type="protein sequence ID" value="KAJ8121972.1"/>
    <property type="molecule type" value="Genomic_DNA"/>
</dbReference>
<evidence type="ECO:0000313" key="1">
    <source>
        <dbReference type="EMBL" id="KAJ8121972.1"/>
    </source>
</evidence>
<organism evidence="1 2">
    <name type="scientific">Nemania bipapillata</name>
    <dbReference type="NCBI Taxonomy" id="110536"/>
    <lineage>
        <taxon>Eukaryota</taxon>
        <taxon>Fungi</taxon>
        <taxon>Dikarya</taxon>
        <taxon>Ascomycota</taxon>
        <taxon>Pezizomycotina</taxon>
        <taxon>Sordariomycetes</taxon>
        <taxon>Xylariomycetidae</taxon>
        <taxon>Xylariales</taxon>
        <taxon>Xylariaceae</taxon>
        <taxon>Nemania</taxon>
    </lineage>
</organism>
<sequence>MSFPKVPPSGIWAPAITFFDPETDTLLPTEQGTYYSYLSKSGLAGLVILGTNAETFLLTREERTELIEKTVGAVVKEIEPLLANAGPFFGGSDKLTLAEVLTGSFVIRLWTWPKYGLVPQSLIDELSVKAPNFTRWAEAVATHPSVSGIFDEKGTALRTKQRLGL</sequence>
<accession>A0ACC2J3A3</accession>